<keyword evidence="5 9" id="KW-0067">ATP-binding</keyword>
<feature type="active site" description="Proton acceptor" evidence="9">
    <location>
        <position position="266"/>
    </location>
</feature>
<dbReference type="InterPro" id="IPR029056">
    <property type="entry name" value="Ribokinase-like"/>
</dbReference>
<evidence type="ECO:0000256" key="3">
    <source>
        <dbReference type="ARBA" id="ARBA00022741"/>
    </source>
</evidence>
<evidence type="ECO:0000256" key="8">
    <source>
        <dbReference type="ARBA" id="ARBA00023277"/>
    </source>
</evidence>
<feature type="binding site" evidence="9">
    <location>
        <position position="197"/>
    </location>
    <ligand>
        <name>ATP</name>
        <dbReference type="ChEBI" id="CHEBI:30616"/>
    </ligand>
</feature>
<feature type="domain" description="Carbohydrate kinase PfkB" evidence="10">
    <location>
        <begin position="11"/>
        <end position="308"/>
    </location>
</feature>
<dbReference type="InterPro" id="IPR011877">
    <property type="entry name" value="Ribokinase"/>
</dbReference>
<name>A0A0P0Z580_9HYPH</name>
<evidence type="ECO:0000256" key="1">
    <source>
        <dbReference type="ARBA" id="ARBA00022679"/>
    </source>
</evidence>
<dbReference type="GO" id="GO:0005524">
    <property type="term" value="F:ATP binding"/>
    <property type="evidence" value="ECO:0007669"/>
    <property type="project" value="UniProtKB-UniRule"/>
</dbReference>
<gene>
    <name evidence="9" type="primary">rbsK</name>
</gene>
<protein>
    <recommendedName>
        <fullName evidence="9">Ribokinase</fullName>
        <shortName evidence="9">RK</shortName>
        <ecNumber evidence="9">2.7.1.15</ecNumber>
    </recommendedName>
</protein>
<keyword evidence="9" id="KW-0963">Cytoplasm</keyword>
<evidence type="ECO:0000256" key="7">
    <source>
        <dbReference type="ARBA" id="ARBA00022958"/>
    </source>
</evidence>
<keyword evidence="6 9" id="KW-0460">Magnesium</keyword>
<evidence type="ECO:0000256" key="5">
    <source>
        <dbReference type="ARBA" id="ARBA00022840"/>
    </source>
</evidence>
<dbReference type="GO" id="GO:0019303">
    <property type="term" value="P:D-ribose catabolic process"/>
    <property type="evidence" value="ECO:0007669"/>
    <property type="project" value="UniProtKB-UniRule"/>
</dbReference>
<keyword evidence="2 9" id="KW-0479">Metal-binding</keyword>
<comment type="catalytic activity">
    <reaction evidence="9">
        <text>D-ribose + ATP = D-ribose 5-phosphate + ADP + H(+)</text>
        <dbReference type="Rhea" id="RHEA:13697"/>
        <dbReference type="ChEBI" id="CHEBI:15378"/>
        <dbReference type="ChEBI" id="CHEBI:30616"/>
        <dbReference type="ChEBI" id="CHEBI:47013"/>
        <dbReference type="ChEBI" id="CHEBI:78346"/>
        <dbReference type="ChEBI" id="CHEBI:456216"/>
        <dbReference type="EC" id="2.7.1.15"/>
    </reaction>
</comment>
<comment type="activity regulation">
    <text evidence="9">Activated by a monovalent cation that binds near, but not in, the active site. The most likely occupant of the site in vivo is potassium. Ion binding induces a conformational change that may alter substrate affinity.</text>
</comment>
<dbReference type="Pfam" id="PF00294">
    <property type="entry name" value="PfkB"/>
    <property type="match status" value="1"/>
</dbReference>
<dbReference type="HAMAP" id="MF_01987">
    <property type="entry name" value="Ribokinase"/>
    <property type="match status" value="1"/>
</dbReference>
<comment type="pathway">
    <text evidence="9">Carbohydrate metabolism; D-ribose degradation; D-ribose 5-phosphate from beta-D-ribopyranose: step 2/2.</text>
</comment>
<feature type="binding site" evidence="9">
    <location>
        <position position="299"/>
    </location>
    <ligand>
        <name>K(+)</name>
        <dbReference type="ChEBI" id="CHEBI:29103"/>
    </ligand>
</feature>
<dbReference type="GO" id="GO:0046872">
    <property type="term" value="F:metal ion binding"/>
    <property type="evidence" value="ECO:0007669"/>
    <property type="project" value="UniProtKB-KW"/>
</dbReference>
<feature type="binding site" evidence="9">
    <location>
        <begin position="19"/>
        <end position="21"/>
    </location>
    <ligand>
        <name>substrate</name>
    </ligand>
</feature>
<proteinExistence type="inferred from homology"/>
<evidence type="ECO:0000256" key="2">
    <source>
        <dbReference type="ARBA" id="ARBA00022723"/>
    </source>
</evidence>
<dbReference type="EMBL" id="LC066379">
    <property type="protein sequence ID" value="BAT29202.1"/>
    <property type="molecule type" value="Genomic_DNA"/>
</dbReference>
<evidence type="ECO:0000256" key="9">
    <source>
        <dbReference type="HAMAP-Rule" id="MF_01987"/>
    </source>
</evidence>
<evidence type="ECO:0000313" key="11">
    <source>
        <dbReference type="EMBL" id="BAT29202.1"/>
    </source>
</evidence>
<organism evidence="11">
    <name type="scientific">Aurantimonas manganoxydans</name>
    <dbReference type="NCBI Taxonomy" id="651183"/>
    <lineage>
        <taxon>Bacteria</taxon>
        <taxon>Pseudomonadati</taxon>
        <taxon>Pseudomonadota</taxon>
        <taxon>Alphaproteobacteria</taxon>
        <taxon>Hyphomicrobiales</taxon>
        <taxon>Aurantimonadaceae</taxon>
        <taxon>Aurantimonas</taxon>
    </lineage>
</organism>
<dbReference type="InterPro" id="IPR002139">
    <property type="entry name" value="Ribo/fructo_kinase"/>
</dbReference>
<dbReference type="InterPro" id="IPR011611">
    <property type="entry name" value="PfkB_dom"/>
</dbReference>
<comment type="caution">
    <text evidence="9">Lacks conserved residue(s) required for the propagation of feature annotation.</text>
</comment>
<keyword evidence="4 9" id="KW-0418">Kinase</keyword>
<reference evidence="11" key="1">
    <citation type="journal article" date="2015" name="Proc. Natl. Acad. Sci. U.S.A.">
        <title>Bacterial clade with the ribosomal RNA operon on a small plasmid rather than the chromosome.</title>
        <authorList>
            <person name="Anda M."/>
            <person name="Ohtsubo Y."/>
            <person name="Okubo T."/>
            <person name="Sugawara M."/>
            <person name="Nagata Y."/>
            <person name="Tsuda M."/>
            <person name="Minamisawa K."/>
            <person name="Mitsui H."/>
        </authorList>
    </citation>
    <scope>NUCLEOTIDE SEQUENCE</scope>
    <source>
        <strain evidence="11">DSM 21871</strain>
    </source>
</reference>
<dbReference type="PANTHER" id="PTHR10584:SF166">
    <property type="entry name" value="RIBOKINASE"/>
    <property type="match status" value="1"/>
</dbReference>
<keyword evidence="8 9" id="KW-0119">Carbohydrate metabolism</keyword>
<sequence length="321" mass="32469">MADTDETTPADVLVFGSLNVDLVCRVASIARPGETVLAPRYEQLFGGKGANQAVAAARMSGGGNRVAMVGAVGDDVLGQAVADNLRGEGIDVGGLQTAAERTGCAFISIDAAGENAITVASGANGCVTAGALAPGRLGPQSILVLQMEIPLAECVAAARAARDAGARTVVNLAPVPPDLDEAGMLQLMELADVLVVNESELRAAAAICAIESGNASERARTLSERLDLAVIATRGSRGLIIADRNRPVRSIPAMSVEIVDTTGAGDTFVGVFAVGLSEGRAPDDAAERAAVAASLACRKLGAQSAMPTAAEVERAMAELKP</sequence>
<evidence type="ECO:0000259" key="10">
    <source>
        <dbReference type="Pfam" id="PF00294"/>
    </source>
</evidence>
<feature type="binding site" evidence="9">
    <location>
        <begin position="47"/>
        <end position="51"/>
    </location>
    <ligand>
        <name>substrate</name>
    </ligand>
</feature>
<dbReference type="GO" id="GO:0005829">
    <property type="term" value="C:cytosol"/>
    <property type="evidence" value="ECO:0007669"/>
    <property type="project" value="TreeGrafter"/>
</dbReference>
<keyword evidence="7 9" id="KW-0630">Potassium</keyword>
<comment type="function">
    <text evidence="9">Catalyzes the phosphorylation of ribose at O-5 in a reaction requiring ATP and magnesium. The resulting D-ribose-5-phosphate can then be used either for sythesis of nucleotides, histidine, and tryptophan, or as a component of the pentose phosphate pathway.</text>
</comment>
<evidence type="ECO:0000256" key="4">
    <source>
        <dbReference type="ARBA" id="ARBA00022777"/>
    </source>
</evidence>
<dbReference type="UniPathway" id="UPA00916">
    <property type="reaction ID" value="UER00889"/>
</dbReference>
<accession>A0A0P0Z580</accession>
<feature type="binding site" evidence="9">
    <location>
        <position position="296"/>
    </location>
    <ligand>
        <name>K(+)</name>
        <dbReference type="ChEBI" id="CHEBI:29103"/>
    </ligand>
</feature>
<comment type="cofactor">
    <cofactor evidence="9">
        <name>Mg(2+)</name>
        <dbReference type="ChEBI" id="CHEBI:18420"/>
    </cofactor>
    <text evidence="9">Requires a divalent cation, most likely magnesium in vivo, as an electrophilic catalyst to aid phosphoryl group transfer. It is the chelate of the metal and the nucleotide that is the actual substrate.</text>
</comment>
<dbReference type="PANTHER" id="PTHR10584">
    <property type="entry name" value="SUGAR KINASE"/>
    <property type="match status" value="1"/>
</dbReference>
<feature type="binding site" evidence="9">
    <location>
        <position position="148"/>
    </location>
    <ligand>
        <name>substrate</name>
    </ligand>
</feature>
<feature type="binding site" evidence="9">
    <location>
        <begin position="265"/>
        <end position="266"/>
    </location>
    <ligand>
        <name>ATP</name>
        <dbReference type="ChEBI" id="CHEBI:30616"/>
    </ligand>
</feature>
<keyword evidence="1 9" id="KW-0808">Transferase</keyword>
<dbReference type="AlphaFoldDB" id="A0A0P0Z580"/>
<dbReference type="SUPFAM" id="SSF53613">
    <property type="entry name" value="Ribokinase-like"/>
    <property type="match status" value="1"/>
</dbReference>
<feature type="binding site" evidence="9">
    <location>
        <begin position="233"/>
        <end position="238"/>
    </location>
    <ligand>
        <name>ATP</name>
        <dbReference type="ChEBI" id="CHEBI:30616"/>
    </ligand>
</feature>
<comment type="similarity">
    <text evidence="9">Belongs to the carbohydrate kinase PfkB family. Ribokinase subfamily.</text>
</comment>
<evidence type="ECO:0000256" key="6">
    <source>
        <dbReference type="ARBA" id="ARBA00022842"/>
    </source>
</evidence>
<dbReference type="EC" id="2.7.1.15" evidence="9"/>
<comment type="subcellular location">
    <subcellularLocation>
        <location evidence="9">Cytoplasm</location>
    </subcellularLocation>
</comment>
<dbReference type="PRINTS" id="PR00990">
    <property type="entry name" value="RIBOKINASE"/>
</dbReference>
<dbReference type="GO" id="GO:0004747">
    <property type="term" value="F:ribokinase activity"/>
    <property type="evidence" value="ECO:0007669"/>
    <property type="project" value="UniProtKB-UniRule"/>
</dbReference>
<feature type="binding site" evidence="9">
    <location>
        <position position="266"/>
    </location>
    <ligand>
        <name>substrate</name>
    </ligand>
</feature>
<dbReference type="Gene3D" id="3.40.1190.20">
    <property type="match status" value="1"/>
</dbReference>
<feature type="binding site" evidence="9">
    <location>
        <position position="260"/>
    </location>
    <ligand>
        <name>K(+)</name>
        <dbReference type="ChEBI" id="CHEBI:29103"/>
    </ligand>
</feature>
<keyword evidence="3 9" id="KW-0547">Nucleotide-binding</keyword>
<dbReference type="CDD" id="cd01174">
    <property type="entry name" value="ribokinase"/>
    <property type="match status" value="1"/>
</dbReference>
<comment type="subunit">
    <text evidence="9">Homodimer.</text>
</comment>
<feature type="binding site" evidence="9">
    <location>
        <position position="262"/>
    </location>
    <ligand>
        <name>K(+)</name>
        <dbReference type="ChEBI" id="CHEBI:29103"/>
    </ligand>
</feature>
<feature type="binding site" evidence="9">
    <location>
        <position position="301"/>
    </location>
    <ligand>
        <name>K(+)</name>
        <dbReference type="ChEBI" id="CHEBI:29103"/>
    </ligand>
</feature>